<keyword evidence="3" id="KW-0732">Signal</keyword>
<dbReference type="Proteomes" id="UP001232163">
    <property type="component" value="Unassembled WGS sequence"/>
</dbReference>
<keyword evidence="5" id="KW-1185">Reference proteome</keyword>
<feature type="transmembrane region" description="Helical" evidence="2">
    <location>
        <begin position="183"/>
        <end position="203"/>
    </location>
</feature>
<keyword evidence="2" id="KW-1133">Transmembrane helix</keyword>
<evidence type="ECO:0000256" key="2">
    <source>
        <dbReference type="SAM" id="Phobius"/>
    </source>
</evidence>
<evidence type="ECO:0000313" key="4">
    <source>
        <dbReference type="EMBL" id="MDP9766526.1"/>
    </source>
</evidence>
<comment type="caution">
    <text evidence="4">The sequence shown here is derived from an EMBL/GenBank/DDBJ whole genome shotgun (WGS) entry which is preliminary data.</text>
</comment>
<feature type="signal peptide" evidence="3">
    <location>
        <begin position="1"/>
        <end position="22"/>
    </location>
</feature>
<accession>A0ABT9MJ91</accession>
<keyword evidence="2" id="KW-0472">Membrane</keyword>
<sequence length="211" mass="20893">MTRTRLTVTFCTALLLLGSADASRRSTSSSSASTSSRSSSTSVSRSSTPRSTGSTPSTPTPAAPKPVVSTPAARPAAVSGGAMGGRAVPRTAPASGTKVAPETRAVPKTSLKPKVKVSDCDADDLAEGDVQDCGAAALPAVVAGAAATGVAVAGADAVTTSGTERADVQAVSAVQATEQRPNVLLWVLLTVGTLALIAALVLAGRRGGRRR</sequence>
<organism evidence="4 5">
    <name type="scientific">Deinococcus enclensis</name>
    <dbReference type="NCBI Taxonomy" id="1049582"/>
    <lineage>
        <taxon>Bacteria</taxon>
        <taxon>Thermotogati</taxon>
        <taxon>Deinococcota</taxon>
        <taxon>Deinococci</taxon>
        <taxon>Deinococcales</taxon>
        <taxon>Deinococcaceae</taxon>
        <taxon>Deinococcus</taxon>
    </lineage>
</organism>
<protein>
    <submittedName>
        <fullName evidence="4">Uncharacterized protein</fullName>
    </submittedName>
</protein>
<evidence type="ECO:0000313" key="5">
    <source>
        <dbReference type="Proteomes" id="UP001232163"/>
    </source>
</evidence>
<gene>
    <name evidence="4" type="ORF">QO006_003993</name>
</gene>
<feature type="region of interest" description="Disordered" evidence="1">
    <location>
        <begin position="21"/>
        <end position="107"/>
    </location>
</feature>
<feature type="chain" id="PRO_5046156393" evidence="3">
    <location>
        <begin position="23"/>
        <end position="211"/>
    </location>
</feature>
<evidence type="ECO:0000256" key="1">
    <source>
        <dbReference type="SAM" id="MobiDB-lite"/>
    </source>
</evidence>
<keyword evidence="2" id="KW-0812">Transmembrane</keyword>
<dbReference type="RefSeq" id="WP_307469864.1">
    <property type="nucleotide sequence ID" value="NZ_JAURUR010000032.1"/>
</dbReference>
<dbReference type="EMBL" id="JAURUR010000032">
    <property type="protein sequence ID" value="MDP9766526.1"/>
    <property type="molecule type" value="Genomic_DNA"/>
</dbReference>
<proteinExistence type="predicted"/>
<reference evidence="4 5" key="1">
    <citation type="submission" date="2023-07" db="EMBL/GenBank/DDBJ databases">
        <title>Genomic Encyclopedia of Type Strains, Phase IV (KMG-IV): sequencing the most valuable type-strain genomes for metagenomic binning, comparative biology and taxonomic classification.</title>
        <authorList>
            <person name="Goeker M."/>
        </authorList>
    </citation>
    <scope>NUCLEOTIDE SEQUENCE [LARGE SCALE GENOMIC DNA]</scope>
    <source>
        <strain evidence="4 5">NIO-1023</strain>
    </source>
</reference>
<feature type="compositionally biased region" description="Low complexity" evidence="1">
    <location>
        <begin position="21"/>
        <end position="57"/>
    </location>
</feature>
<evidence type="ECO:0000256" key="3">
    <source>
        <dbReference type="SAM" id="SignalP"/>
    </source>
</evidence>
<name>A0ABT9MJ91_9DEIO</name>